<name>A0ABN0R5R0_MYCUL</name>
<keyword evidence="1" id="KW-0812">Transmembrane</keyword>
<proteinExistence type="predicted"/>
<organism evidence="2 3">
    <name type="scientific">Mycobacterium ulcerans str. Harvey</name>
    <dbReference type="NCBI Taxonomy" id="1299332"/>
    <lineage>
        <taxon>Bacteria</taxon>
        <taxon>Bacillati</taxon>
        <taxon>Actinomycetota</taxon>
        <taxon>Actinomycetes</taxon>
        <taxon>Mycobacteriales</taxon>
        <taxon>Mycobacteriaceae</taxon>
        <taxon>Mycobacterium</taxon>
        <taxon>Mycobacterium ulcerans group</taxon>
    </lineage>
</organism>
<comment type="caution">
    <text evidence="2">The sequence shown here is derived from an EMBL/GenBank/DDBJ whole genome shotgun (WGS) entry which is preliminary data.</text>
</comment>
<evidence type="ECO:0000256" key="1">
    <source>
        <dbReference type="SAM" id="Phobius"/>
    </source>
</evidence>
<feature type="transmembrane region" description="Helical" evidence="1">
    <location>
        <begin position="65"/>
        <end position="83"/>
    </location>
</feature>
<accession>A0ABN0R5R0</accession>
<keyword evidence="3" id="KW-1185">Reference proteome</keyword>
<keyword evidence="1" id="KW-1133">Transmembrane helix</keyword>
<dbReference type="Proteomes" id="UP000020681">
    <property type="component" value="Unassembled WGS sequence"/>
</dbReference>
<sequence>MVGVMGAAVVVDGCWVVVGGAVVVGCVVVVRVVVGWVVVVVGGVVVVVVVVVGWVVVVVADGDVVVVEGGVGVITVTVGLLLGPKIVVVMGSGEGAGTVVLTGLLLDVPSVSPNTTATKMASPAAARLNTTAARLYHGKGAASA</sequence>
<feature type="transmembrane region" description="Helical" evidence="1">
    <location>
        <begin position="37"/>
        <end position="59"/>
    </location>
</feature>
<keyword evidence="1" id="KW-0472">Membrane</keyword>
<protein>
    <submittedName>
        <fullName evidence="2">Uncharacterized protein</fullName>
    </submittedName>
</protein>
<feature type="transmembrane region" description="Helical" evidence="1">
    <location>
        <begin position="6"/>
        <end position="30"/>
    </location>
</feature>
<reference evidence="2 3" key="1">
    <citation type="submission" date="2014-01" db="EMBL/GenBank/DDBJ databases">
        <authorList>
            <person name="Dobos K."/>
            <person name="Lenaerts A."/>
            <person name="Ordway D."/>
            <person name="DeGroote M.A."/>
            <person name="Parker T."/>
            <person name="Sizemore C."/>
            <person name="Tallon L.J."/>
            <person name="Sadzewicz L.K."/>
            <person name="Sengamalay N."/>
            <person name="Fraser C.M."/>
            <person name="Hine E."/>
            <person name="Shefchek K.A."/>
            <person name="Das S.P."/>
            <person name="Tettelin H."/>
        </authorList>
    </citation>
    <scope>NUCLEOTIDE SEQUENCE [LARGE SCALE GENOMIC DNA]</scope>
    <source>
        <strain evidence="2 3">Harvey</strain>
    </source>
</reference>
<gene>
    <name evidence="2" type="ORF">I551_0956</name>
</gene>
<evidence type="ECO:0000313" key="2">
    <source>
        <dbReference type="EMBL" id="EUA92533.1"/>
    </source>
</evidence>
<evidence type="ECO:0000313" key="3">
    <source>
        <dbReference type="Proteomes" id="UP000020681"/>
    </source>
</evidence>
<dbReference type="EMBL" id="JAOL01000075">
    <property type="protein sequence ID" value="EUA92533.1"/>
    <property type="molecule type" value="Genomic_DNA"/>
</dbReference>